<reference evidence="1" key="3">
    <citation type="journal article" date="2001" name="Genome Res.">
        <title>Genome evolution at the genus level: comparison of three complete genomes of hyperthermophilic archaea.</title>
        <authorList>
            <person name="Lecompte O."/>
            <person name="Ripp R."/>
            <person name="Puzos-Barbe V."/>
            <person name="Duprat S."/>
            <person name="Heilig R."/>
            <person name="Dietrich J."/>
            <person name="Thierry J.C."/>
            <person name="Poch O."/>
        </authorList>
    </citation>
    <scope>NUCLEOTIDE SEQUENCE</scope>
    <source>
        <strain evidence="1">Orsay</strain>
    </source>
</reference>
<reference evidence="1" key="2">
    <citation type="journal article" date="2000" name="J. Mol. Biol.">
        <title>Archaeal homologs of eukaryotic methylation guide small nucleolar RNAs: lessons from the Pyrococcus genomes.</title>
        <authorList>
            <person name="Gaspin C."/>
            <person name="Cavaille J."/>
            <person name="Erauso G."/>
        </authorList>
    </citation>
    <scope>NUCLEOTIDE SEQUENCE</scope>
    <source>
        <strain evidence="1">Orsay</strain>
    </source>
</reference>
<reference evidence="2 4" key="5">
    <citation type="journal article" date="2012" name="Curr. Microbiol.">
        <title>Re-annotation of two hyperthermophilic archaea Pyrococcus abyssi GE5 and Pyrococcus furiosus DSM 3638.</title>
        <authorList>
            <person name="Gao J."/>
            <person name="Wang J."/>
        </authorList>
    </citation>
    <scope>GENOME REANNOTATION</scope>
    <source>
        <strain evidence="2">GE5</strain>
        <strain evidence="4">GE5 / Orsay</strain>
    </source>
</reference>
<evidence type="ECO:0000313" key="3">
    <source>
        <dbReference type="Proteomes" id="UP000000810"/>
    </source>
</evidence>
<keyword evidence="3" id="KW-1185">Reference proteome</keyword>
<dbReference type="Pfam" id="PF03192">
    <property type="entry name" value="DUF257"/>
    <property type="match status" value="1"/>
</dbReference>
<dbReference type="eggNOG" id="arCOG03792">
    <property type="taxonomic scope" value="Archaea"/>
</dbReference>
<dbReference type="EMBL" id="HE613800">
    <property type="protein sequence ID" value="CCE69606.1"/>
    <property type="molecule type" value="Genomic_DNA"/>
</dbReference>
<protein>
    <recommendedName>
        <fullName evidence="5">KaiC-like domain-containing protein</fullName>
    </recommendedName>
</protein>
<dbReference type="EMBL" id="AJ248283">
    <property type="protein sequence ID" value="CAB49154.1"/>
    <property type="molecule type" value="Genomic_DNA"/>
</dbReference>
<evidence type="ECO:0000313" key="2">
    <source>
        <dbReference type="EMBL" id="CCE69606.1"/>
    </source>
</evidence>
<dbReference type="Proteomes" id="UP000009139">
    <property type="component" value="Chromosome"/>
</dbReference>
<dbReference type="Proteomes" id="UP000000810">
    <property type="component" value="Chromosome"/>
</dbReference>
<dbReference type="OrthoDB" id="85875at2157"/>
<name>Q9V244_PYRAB</name>
<dbReference type="InterPro" id="IPR005489">
    <property type="entry name" value="DUF257"/>
</dbReference>
<dbReference type="STRING" id="272844.PAB0156"/>
<organism evidence="1 3">
    <name type="scientific">Pyrococcus abyssi (strain GE5 / Orsay)</name>
    <dbReference type="NCBI Taxonomy" id="272844"/>
    <lineage>
        <taxon>Archaea</taxon>
        <taxon>Methanobacteriati</taxon>
        <taxon>Methanobacteriota</taxon>
        <taxon>Thermococci</taxon>
        <taxon>Thermococcales</taxon>
        <taxon>Thermococcaceae</taxon>
        <taxon>Pyrococcus</taxon>
    </lineage>
</organism>
<reference evidence="1" key="1">
    <citation type="submission" date="1999-07" db="EMBL/GenBank/DDBJ databases">
        <authorList>
            <person name="Genoscope"/>
        </authorList>
    </citation>
    <scope>NUCLEOTIDE SEQUENCE</scope>
    <source>
        <strain evidence="1">Orsay</strain>
    </source>
</reference>
<evidence type="ECO:0000313" key="4">
    <source>
        <dbReference type="Proteomes" id="UP000009139"/>
    </source>
</evidence>
<proteinExistence type="predicted"/>
<reference evidence="1 3" key="4">
    <citation type="journal article" date="2003" name="Mol. Microbiol.">
        <title>An integrated analysis of the genome of the hyperthermophilic archaeon Pyrococcus abyssi.</title>
        <authorList>
            <person name="Cohen G."/>
            <person name="Barbe V."/>
            <person name="Flament D."/>
            <person name="Galperin M."/>
            <person name="Heilig R."/>
            <person name="Ripp R."/>
            <person name="Lecompte O."/>
            <person name="Prieur D."/>
            <person name="Poch O."/>
            <person name="Quellerou J."/>
            <person name="Thierry J.C."/>
            <person name="Van der Oost J."/>
            <person name="Weissenbach J."/>
            <person name="Zivanovic Y."/>
            <person name="Forterre P."/>
        </authorList>
    </citation>
    <scope>NUCLEOTIDE SEQUENCE [LARGE SCALE GENOMIC DNA]</scope>
    <source>
        <strain evidence="3">GE5 / Orsay</strain>
        <strain evidence="1">Orsay</strain>
    </source>
</reference>
<dbReference type="RefSeq" id="WP_010867354.1">
    <property type="nucleotide sequence ID" value="NC_000868.1"/>
</dbReference>
<gene>
    <name evidence="1" type="ordered locus">PAB0156</name>
</gene>
<evidence type="ECO:0008006" key="5">
    <source>
        <dbReference type="Google" id="ProtNLM"/>
    </source>
</evidence>
<dbReference type="Gene3D" id="3.40.50.11570">
    <property type="entry name" value="Protein of unknown function DUF257"/>
    <property type="match status" value="1"/>
</dbReference>
<dbReference type="HOGENOM" id="CLU_102063_2_0_2"/>
<dbReference type="AlphaFoldDB" id="Q9V244"/>
<dbReference type="PATRIC" id="fig|272844.11.peg.246"/>
<accession>Q9V244</accession>
<dbReference type="KEGG" id="pab:PAB0156"/>
<dbReference type="PIR" id="C75213">
    <property type="entry name" value="C75213"/>
</dbReference>
<sequence>MDILSLFKIGETVLVEYSGTSRVEALFYNLIARAGLPVLVDDIFDTYYEFYVRLKVAGFDVTPLEDAMVVKMGGSRRIGNVVGELNISKYVISEQEYATIIEKIKKDKPFLNLVLGIHKLIILGSILENMNVVKMVSSYVGRKERVAFYFINKGVVNKHSPPILDLLEEVATSVLEVTERGVIIKKAINKEIIGEVIPL</sequence>
<evidence type="ECO:0000313" key="1">
    <source>
        <dbReference type="EMBL" id="CAB49154.1"/>
    </source>
</evidence>